<reference evidence="5 6" key="1">
    <citation type="submission" date="2019-03" db="EMBL/GenBank/DDBJ databases">
        <title>Single cell metagenomics reveals metabolic interactions within the superorganism composed of flagellate Streblomastix strix and complex community of Bacteroidetes bacteria on its surface.</title>
        <authorList>
            <person name="Treitli S.C."/>
            <person name="Kolisko M."/>
            <person name="Husnik F."/>
            <person name="Keeling P."/>
            <person name="Hampl V."/>
        </authorList>
    </citation>
    <scope>NUCLEOTIDE SEQUENCE [LARGE SCALE GENOMIC DNA]</scope>
    <source>
        <strain evidence="5">ST1C</strain>
    </source>
</reference>
<accession>A0A5J4VSU6</accession>
<sequence length="450" mass="51129">MQRRPPGTLIPHASQPTTILFERKRQLEEAKDGLSAQKKLSEEQKIEFEKRREEIKLRREQLIQQPAMRDNYVKQNYDKIAQAEQLFLTEQAACKSLDQEIQQKQKRITQLEQQKTKKDQVLREMEKQRDYLVREETDEYPEVIALIQRYEALRATTKELGSQIEGISRQQEDINTEITRTKQDLNSAMLQKTNQLDQLEQRLKGRRQQMRNMIEGIQSEVVQLTQLKTEESEVKMALANLFTRVVYARVNMAGTLSAPAICKAQTSQSAPLSPLEKYFVSTTTTYNPLIQYLAGEQPSQFGNEAQVILQQQAQLQVLQQQQHEADVILAMMQEQYGAKDRQQQQLLLIRDFLSDLMAIESSIDSSLALKYPHLFQVGSTSQIAQGELTTKQADAPSKAIADTKATAPKPKPTTKAGASKGDERGATGRLRKGANSDQGMGEEAFWGTGE</sequence>
<dbReference type="PANTHER" id="PTHR21683:SF2">
    <property type="entry name" value="COILED-COIL DOMAIN-CONTAINING PROTEIN 42 LIKE-2-LIKE"/>
    <property type="match status" value="1"/>
</dbReference>
<dbReference type="AlphaFoldDB" id="A0A5J4VSU6"/>
<feature type="coiled-coil region" evidence="2">
    <location>
        <begin position="182"/>
        <end position="227"/>
    </location>
</feature>
<feature type="coiled-coil region" evidence="2">
    <location>
        <begin position="94"/>
        <end position="131"/>
    </location>
</feature>
<feature type="domain" description="DUF4200" evidence="4">
    <location>
        <begin position="21"/>
        <end position="132"/>
    </location>
</feature>
<dbReference type="Proteomes" id="UP000324800">
    <property type="component" value="Unassembled WGS sequence"/>
</dbReference>
<gene>
    <name evidence="5" type="ORF">EZS28_018814</name>
</gene>
<dbReference type="Pfam" id="PF13863">
    <property type="entry name" value="DUF4200"/>
    <property type="match status" value="1"/>
</dbReference>
<feature type="region of interest" description="Disordered" evidence="3">
    <location>
        <begin position="389"/>
        <end position="450"/>
    </location>
</feature>
<proteinExistence type="predicted"/>
<dbReference type="GO" id="GO:0005856">
    <property type="term" value="C:cytoskeleton"/>
    <property type="evidence" value="ECO:0007669"/>
    <property type="project" value="UniProtKB-ARBA"/>
</dbReference>
<dbReference type="InterPro" id="IPR051147">
    <property type="entry name" value="CFAP_domain-containing"/>
</dbReference>
<feature type="coiled-coil region" evidence="2">
    <location>
        <begin position="24"/>
        <end position="65"/>
    </location>
</feature>
<evidence type="ECO:0000259" key="4">
    <source>
        <dbReference type="Pfam" id="PF13863"/>
    </source>
</evidence>
<evidence type="ECO:0000313" key="5">
    <source>
        <dbReference type="EMBL" id="KAA6385657.1"/>
    </source>
</evidence>
<evidence type="ECO:0000313" key="6">
    <source>
        <dbReference type="Proteomes" id="UP000324800"/>
    </source>
</evidence>
<comment type="caution">
    <text evidence="5">The sequence shown here is derived from an EMBL/GenBank/DDBJ whole genome shotgun (WGS) entry which is preliminary data.</text>
</comment>
<feature type="compositionally biased region" description="Low complexity" evidence="3">
    <location>
        <begin position="398"/>
        <end position="419"/>
    </location>
</feature>
<evidence type="ECO:0000256" key="2">
    <source>
        <dbReference type="SAM" id="Coils"/>
    </source>
</evidence>
<organism evidence="5 6">
    <name type="scientific">Streblomastix strix</name>
    <dbReference type="NCBI Taxonomy" id="222440"/>
    <lineage>
        <taxon>Eukaryota</taxon>
        <taxon>Metamonada</taxon>
        <taxon>Preaxostyla</taxon>
        <taxon>Oxymonadida</taxon>
        <taxon>Streblomastigidae</taxon>
        <taxon>Streblomastix</taxon>
    </lineage>
</organism>
<dbReference type="OrthoDB" id="10264298at2759"/>
<name>A0A5J4VSU6_9EUKA</name>
<protein>
    <recommendedName>
        <fullName evidence="4">DUF4200 domain-containing protein</fullName>
    </recommendedName>
</protein>
<evidence type="ECO:0000256" key="1">
    <source>
        <dbReference type="ARBA" id="ARBA00023054"/>
    </source>
</evidence>
<dbReference type="PANTHER" id="PTHR21683">
    <property type="entry name" value="COILED-COIL DOMAIN-CONTAINING PROTEIN 42 LIKE-2-LIKE-RELATED"/>
    <property type="match status" value="1"/>
</dbReference>
<keyword evidence="1 2" id="KW-0175">Coiled coil</keyword>
<dbReference type="InterPro" id="IPR025252">
    <property type="entry name" value="DUF4200"/>
</dbReference>
<evidence type="ECO:0000256" key="3">
    <source>
        <dbReference type="SAM" id="MobiDB-lite"/>
    </source>
</evidence>
<dbReference type="EMBL" id="SNRW01005167">
    <property type="protein sequence ID" value="KAA6385657.1"/>
    <property type="molecule type" value="Genomic_DNA"/>
</dbReference>